<comment type="subcellular location">
    <subcellularLocation>
        <location evidence="2 14">Secreted</location>
    </subcellularLocation>
</comment>
<dbReference type="SUPFAM" id="SSF55486">
    <property type="entry name" value="Metalloproteases ('zincins'), catalytic domain"/>
    <property type="match status" value="1"/>
</dbReference>
<evidence type="ECO:0000256" key="4">
    <source>
        <dbReference type="ARBA" id="ARBA00022536"/>
    </source>
</evidence>
<protein>
    <recommendedName>
        <fullName evidence="14">Zinc metalloproteinase</fullName>
    </recommendedName>
</protein>
<dbReference type="InterPro" id="IPR034035">
    <property type="entry name" value="Astacin-like_dom"/>
</dbReference>
<dbReference type="InterPro" id="IPR001506">
    <property type="entry name" value="Peptidase_M12A"/>
</dbReference>
<dbReference type="PROSITE" id="PS01186">
    <property type="entry name" value="EGF_2"/>
    <property type="match status" value="1"/>
</dbReference>
<dbReference type="InterPro" id="IPR017050">
    <property type="entry name" value="Metallopeptidase_nem"/>
</dbReference>
<proteinExistence type="predicted"/>
<keyword evidence="4" id="KW-0245">EGF-like domain</keyword>
<evidence type="ECO:0000256" key="7">
    <source>
        <dbReference type="ARBA" id="ARBA00022729"/>
    </source>
</evidence>
<feature type="domain" description="ShKT" evidence="20">
    <location>
        <begin position="554"/>
        <end position="586"/>
    </location>
</feature>
<keyword evidence="5 16" id="KW-0645">Protease</keyword>
<feature type="compositionally biased region" description="Gly residues" evidence="18">
    <location>
        <begin position="80"/>
        <end position="90"/>
    </location>
</feature>
<evidence type="ECO:0000256" key="2">
    <source>
        <dbReference type="ARBA" id="ARBA00004613"/>
    </source>
</evidence>
<evidence type="ECO:0000313" key="23">
    <source>
        <dbReference type="Proteomes" id="UP000005237"/>
    </source>
</evidence>
<keyword evidence="9 16" id="KW-0862">Zinc</keyword>
<dbReference type="GO" id="GO:0008270">
    <property type="term" value="F:zinc ion binding"/>
    <property type="evidence" value="ECO:0007669"/>
    <property type="project" value="UniProtKB-UniRule"/>
</dbReference>
<dbReference type="GO" id="GO:0006508">
    <property type="term" value="P:proteolysis"/>
    <property type="evidence" value="ECO:0007669"/>
    <property type="project" value="UniProtKB-KW"/>
</dbReference>
<dbReference type="InterPro" id="IPR000859">
    <property type="entry name" value="CUB_dom"/>
</dbReference>
<keyword evidence="7 14" id="KW-0732">Signal</keyword>
<dbReference type="SMART" id="SM00254">
    <property type="entry name" value="ShKT"/>
    <property type="match status" value="1"/>
</dbReference>
<comment type="function">
    <text evidence="1">Metalloprotease.</text>
</comment>
<dbReference type="PANTHER" id="PTHR10127:SF793">
    <property type="entry name" value="ZINC METALLOPROTEINASE NAS-31"/>
    <property type="match status" value="1"/>
</dbReference>
<dbReference type="InterPro" id="IPR006026">
    <property type="entry name" value="Peptidase_Metallo"/>
</dbReference>
<evidence type="ECO:0000256" key="5">
    <source>
        <dbReference type="ARBA" id="ARBA00022670"/>
    </source>
</evidence>
<feature type="region of interest" description="Disordered" evidence="18">
    <location>
        <begin position="590"/>
        <end position="622"/>
    </location>
</feature>
<keyword evidence="11" id="KW-0865">Zymogen</keyword>
<evidence type="ECO:0000256" key="16">
    <source>
        <dbReference type="PROSITE-ProRule" id="PRU01211"/>
    </source>
</evidence>
<feature type="binding site" evidence="16">
    <location>
        <position position="271"/>
    </location>
    <ligand>
        <name>Zn(2+)</name>
        <dbReference type="ChEBI" id="CHEBI:29105"/>
        <note>catalytic</note>
    </ligand>
</feature>
<evidence type="ECO:0000259" key="20">
    <source>
        <dbReference type="PROSITE" id="PS51670"/>
    </source>
</evidence>
<feature type="signal peptide" evidence="14 17">
    <location>
        <begin position="1"/>
        <end position="18"/>
    </location>
</feature>
<reference evidence="22" key="2">
    <citation type="submission" date="2022-06" db="UniProtKB">
        <authorList>
            <consortium name="EnsemblMetazoa"/>
        </authorList>
    </citation>
    <scope>IDENTIFICATION</scope>
    <source>
        <strain evidence="22">DF5081</strain>
    </source>
</reference>
<feature type="domain" description="Peptidase M12A" evidence="21">
    <location>
        <begin position="159"/>
        <end position="374"/>
    </location>
</feature>
<name>A0A8R1DTB0_CAEJA</name>
<keyword evidence="3 14" id="KW-0964">Secreted</keyword>
<sequence>MLCYSSALFIILVGAVLAQIDVNQALNQNKLDVGSSVLNDVELEKTFPRTNLSRMRSALHSLRQNWSAKLQAMPARNYESGGGGNQGADGGVQQPQPLREKPRDRIKTEGDTLHQVNKAAGLNDILYQGDMVLTDEQIGTILEAQKDGSTENEARKRRQAYRDRYYPSTIWGNSVYYYYDRTASEYRLPSVLFYDSHHIYIYSAPKIVKAFEQAVAFWSNVTCINIYQSSTALNRIRVFKGQGCYSYVGRISGVQDLSLGTGCEEFGTAAHELGHALGFFHTQSRYDRDNYISINYANIDPSFVEQFDKESSSTNYNYGMPYDYGSIMQYGASSASSNDKATMVARDAEYQDTMGSDFVSFYDISMMNEHYKCKELCPNATSAQCTNGGFPSPRNCQICICPSGYGGSLCEQRPPGCGEDLTATDAWQTVQKTLGDGLPVLRDNHTLCHYWVRAPEGQAVEIRISGLTTVTIDGCIFGGIELKTNKDQKLTGYRYCSSADQNTVHRSSGSLVPIVMFNRYASTRATLDYRAVTPSATDSTSPDATTFAPVVSSCQDLHPNCGFYEFFGMCRLRRIKKICQFTCRDCSNRNRNRNHNNNNNNSRNNSNRNNNNNNNSNNNYNPFGPVPFWHSFSAYQ</sequence>
<dbReference type="PROSITE" id="PS01180">
    <property type="entry name" value="CUB"/>
    <property type="match status" value="1"/>
</dbReference>
<dbReference type="FunFam" id="3.40.390.10:FF:000048">
    <property type="entry name" value="Zinc metalloproteinase"/>
    <property type="match status" value="1"/>
</dbReference>
<dbReference type="Gene3D" id="3.40.390.10">
    <property type="entry name" value="Collagenase (Catalytic Domain)"/>
    <property type="match status" value="1"/>
</dbReference>
<organism evidence="22 23">
    <name type="scientific">Caenorhabditis japonica</name>
    <dbReference type="NCBI Taxonomy" id="281687"/>
    <lineage>
        <taxon>Eukaryota</taxon>
        <taxon>Metazoa</taxon>
        <taxon>Ecdysozoa</taxon>
        <taxon>Nematoda</taxon>
        <taxon>Chromadorea</taxon>
        <taxon>Rhabditida</taxon>
        <taxon>Rhabditina</taxon>
        <taxon>Rhabditomorpha</taxon>
        <taxon>Rhabditoidea</taxon>
        <taxon>Rhabditidae</taxon>
        <taxon>Peloderinae</taxon>
        <taxon>Caenorhabditis</taxon>
    </lineage>
</organism>
<dbReference type="CDD" id="cd04280">
    <property type="entry name" value="ZnMc_astacin_like"/>
    <property type="match status" value="1"/>
</dbReference>
<dbReference type="SUPFAM" id="SSF49854">
    <property type="entry name" value="Spermadhesin, CUB domain"/>
    <property type="match status" value="1"/>
</dbReference>
<dbReference type="PRINTS" id="PR00480">
    <property type="entry name" value="ASTACIN"/>
</dbReference>
<evidence type="ECO:0000256" key="6">
    <source>
        <dbReference type="ARBA" id="ARBA00022723"/>
    </source>
</evidence>
<dbReference type="GO" id="GO:0005576">
    <property type="term" value="C:extracellular region"/>
    <property type="evidence" value="ECO:0007669"/>
    <property type="project" value="UniProtKB-SubCell"/>
</dbReference>
<evidence type="ECO:0000256" key="17">
    <source>
        <dbReference type="RuleBase" id="RU361183"/>
    </source>
</evidence>
<feature type="chain" id="PRO_5035969510" description="Zinc metalloproteinase" evidence="14 17">
    <location>
        <begin position="19"/>
        <end position="636"/>
    </location>
</feature>
<dbReference type="Pfam" id="PF01400">
    <property type="entry name" value="Astacin"/>
    <property type="match status" value="1"/>
</dbReference>
<evidence type="ECO:0000256" key="10">
    <source>
        <dbReference type="ARBA" id="ARBA00023049"/>
    </source>
</evidence>
<dbReference type="GO" id="GO:0004222">
    <property type="term" value="F:metalloendopeptidase activity"/>
    <property type="evidence" value="ECO:0007669"/>
    <property type="project" value="UniProtKB-UniRule"/>
</dbReference>
<feature type="binding site" evidence="16">
    <location>
        <position position="281"/>
    </location>
    <ligand>
        <name>Zn(2+)</name>
        <dbReference type="ChEBI" id="CHEBI:29105"/>
        <note>catalytic</note>
    </ligand>
</feature>
<keyword evidence="8 16" id="KW-0378">Hydrolase</keyword>
<evidence type="ECO:0000313" key="22">
    <source>
        <dbReference type="EnsemblMetazoa" id="CJA11076a.1"/>
    </source>
</evidence>
<dbReference type="PROSITE" id="PS51864">
    <property type="entry name" value="ASTACIN"/>
    <property type="match status" value="1"/>
</dbReference>
<dbReference type="PROSITE" id="PS51670">
    <property type="entry name" value="SHKT"/>
    <property type="match status" value="1"/>
</dbReference>
<accession>A0A8R1DTB0</accession>
<evidence type="ECO:0000259" key="19">
    <source>
        <dbReference type="PROSITE" id="PS01180"/>
    </source>
</evidence>
<keyword evidence="12 15" id="KW-1015">Disulfide bond</keyword>
<dbReference type="Proteomes" id="UP000005237">
    <property type="component" value="Unassembled WGS sequence"/>
</dbReference>
<feature type="disulfide bond" evidence="15">
    <location>
        <begin position="561"/>
        <end position="579"/>
    </location>
</feature>
<feature type="active site" evidence="16">
    <location>
        <position position="272"/>
    </location>
</feature>
<evidence type="ECO:0000256" key="1">
    <source>
        <dbReference type="ARBA" id="ARBA00002657"/>
    </source>
</evidence>
<dbReference type="InterPro" id="IPR000742">
    <property type="entry name" value="EGF"/>
</dbReference>
<evidence type="ECO:0000256" key="11">
    <source>
        <dbReference type="ARBA" id="ARBA00023145"/>
    </source>
</evidence>
<evidence type="ECO:0000259" key="21">
    <source>
        <dbReference type="PROSITE" id="PS51864"/>
    </source>
</evidence>
<comment type="caution">
    <text evidence="15">Lacks conserved residue(s) required for the propagation of feature annotation.</text>
</comment>
<feature type="domain" description="CUB" evidence="19">
    <location>
        <begin position="417"/>
        <end position="536"/>
    </location>
</feature>
<evidence type="ECO:0000256" key="8">
    <source>
        <dbReference type="ARBA" id="ARBA00022801"/>
    </source>
</evidence>
<dbReference type="PANTHER" id="PTHR10127">
    <property type="entry name" value="DISCOIDIN, CUB, EGF, LAMININ , AND ZINC METALLOPROTEASE DOMAIN CONTAINING"/>
    <property type="match status" value="1"/>
</dbReference>
<dbReference type="EnsemblMetazoa" id="CJA11076a.1">
    <property type="protein sequence ID" value="CJA11076a.1"/>
    <property type="gene ID" value="WBGene00130280"/>
</dbReference>
<dbReference type="PIRSF" id="PIRSF036365">
    <property type="entry name" value="Astacin_nematoda"/>
    <property type="match status" value="1"/>
</dbReference>
<comment type="cofactor">
    <cofactor evidence="16 17">
        <name>Zn(2+)</name>
        <dbReference type="ChEBI" id="CHEBI:29105"/>
    </cofactor>
    <text evidence="16 17">Binds 1 zinc ion per subunit.</text>
</comment>
<dbReference type="PROSITE" id="PS00022">
    <property type="entry name" value="EGF_1"/>
    <property type="match status" value="1"/>
</dbReference>
<dbReference type="InterPro" id="IPR035914">
    <property type="entry name" value="Sperma_CUB_dom_sf"/>
</dbReference>
<dbReference type="SMART" id="SM00235">
    <property type="entry name" value="ZnMc"/>
    <property type="match status" value="1"/>
</dbReference>
<dbReference type="InterPro" id="IPR024079">
    <property type="entry name" value="MetalloPept_cat_dom_sf"/>
</dbReference>
<evidence type="ECO:0000256" key="15">
    <source>
        <dbReference type="PROSITE-ProRule" id="PRU01005"/>
    </source>
</evidence>
<keyword evidence="23" id="KW-1185">Reference proteome</keyword>
<evidence type="ECO:0000256" key="3">
    <source>
        <dbReference type="ARBA" id="ARBA00022525"/>
    </source>
</evidence>
<dbReference type="InterPro" id="IPR003582">
    <property type="entry name" value="ShKT_dom"/>
</dbReference>
<evidence type="ECO:0000256" key="13">
    <source>
        <dbReference type="ARBA" id="ARBA00023180"/>
    </source>
</evidence>
<keyword evidence="10 16" id="KW-0482">Metalloprotease</keyword>
<evidence type="ECO:0000256" key="9">
    <source>
        <dbReference type="ARBA" id="ARBA00022833"/>
    </source>
</evidence>
<evidence type="ECO:0000256" key="12">
    <source>
        <dbReference type="ARBA" id="ARBA00023157"/>
    </source>
</evidence>
<dbReference type="GO" id="GO:0018996">
    <property type="term" value="P:molting cycle, collagen and cuticulin-based cuticle"/>
    <property type="evidence" value="ECO:0007669"/>
    <property type="project" value="InterPro"/>
</dbReference>
<evidence type="ECO:0000256" key="14">
    <source>
        <dbReference type="PIRNR" id="PIRNR036365"/>
    </source>
</evidence>
<feature type="compositionally biased region" description="Low complexity" evidence="18">
    <location>
        <begin position="595"/>
        <end position="621"/>
    </location>
</feature>
<dbReference type="AlphaFoldDB" id="A0A8R1DTB0"/>
<feature type="binding site" evidence="16">
    <location>
        <position position="275"/>
    </location>
    <ligand>
        <name>Zn(2+)</name>
        <dbReference type="ChEBI" id="CHEBI:29105"/>
        <note>catalytic</note>
    </ligand>
</feature>
<feature type="region of interest" description="Disordered" evidence="18">
    <location>
        <begin position="75"/>
        <end position="100"/>
    </location>
</feature>
<keyword evidence="6 16" id="KW-0479">Metal-binding</keyword>
<keyword evidence="13" id="KW-0325">Glycoprotein</keyword>
<feature type="disulfide bond" evidence="15">
    <location>
        <begin position="570"/>
        <end position="583"/>
    </location>
</feature>
<reference evidence="23" key="1">
    <citation type="submission" date="2010-08" db="EMBL/GenBank/DDBJ databases">
        <authorList>
            <consortium name="Caenorhabditis japonica Sequencing Consortium"/>
            <person name="Wilson R.K."/>
        </authorList>
    </citation>
    <scope>NUCLEOTIDE SEQUENCE [LARGE SCALE GENOMIC DNA]</scope>
    <source>
        <strain evidence="23">DF5081</strain>
    </source>
</reference>
<evidence type="ECO:0000256" key="18">
    <source>
        <dbReference type="SAM" id="MobiDB-lite"/>
    </source>
</evidence>